<feature type="region of interest" description="Disordered" evidence="1">
    <location>
        <begin position="39"/>
        <end position="71"/>
    </location>
</feature>
<accession>A0A4V1IXR0</accession>
<feature type="region of interest" description="Disordered" evidence="1">
    <location>
        <begin position="1"/>
        <end position="22"/>
    </location>
</feature>
<gene>
    <name evidence="2" type="ORF">BJ684DRAFT_21495</name>
</gene>
<dbReference type="Proteomes" id="UP000267251">
    <property type="component" value="Unassembled WGS sequence"/>
</dbReference>
<proteinExistence type="predicted"/>
<dbReference type="AlphaFoldDB" id="A0A4V1IXR0"/>
<feature type="region of interest" description="Disordered" evidence="1">
    <location>
        <begin position="115"/>
        <end position="138"/>
    </location>
</feature>
<keyword evidence="3" id="KW-1185">Reference proteome</keyword>
<protein>
    <submittedName>
        <fullName evidence="2">Uncharacterized protein</fullName>
    </submittedName>
</protein>
<dbReference type="EMBL" id="KZ988573">
    <property type="protein sequence ID" value="RKP11929.1"/>
    <property type="molecule type" value="Genomic_DNA"/>
</dbReference>
<name>A0A4V1IXR0_9FUNG</name>
<reference evidence="3" key="1">
    <citation type="journal article" date="2018" name="Nat. Microbiol.">
        <title>Leveraging single-cell genomics to expand the fungal tree of life.</title>
        <authorList>
            <person name="Ahrendt S.R."/>
            <person name="Quandt C.A."/>
            <person name="Ciobanu D."/>
            <person name="Clum A."/>
            <person name="Salamov A."/>
            <person name="Andreopoulos B."/>
            <person name="Cheng J.F."/>
            <person name="Woyke T."/>
            <person name="Pelin A."/>
            <person name="Henrissat B."/>
            <person name="Reynolds N.K."/>
            <person name="Benny G.L."/>
            <person name="Smith M.E."/>
            <person name="James T.Y."/>
            <person name="Grigoriev I.V."/>
        </authorList>
    </citation>
    <scope>NUCLEOTIDE SEQUENCE [LARGE SCALE GENOMIC DNA]</scope>
</reference>
<evidence type="ECO:0000313" key="3">
    <source>
        <dbReference type="Proteomes" id="UP000267251"/>
    </source>
</evidence>
<evidence type="ECO:0000256" key="1">
    <source>
        <dbReference type="SAM" id="MobiDB-lite"/>
    </source>
</evidence>
<sequence>MSNSKDWEEDLDATAPSSPVSPFHVRQSLAFLQSTAGLEPLLWPSSPGKDPRNSEGRPPPSPVSPHSPASATYEAFDSVFSAYGLEEEDDNLEEPEEEESLIHAIEAALIAENLGGLSPSPSLDDMGDKASYAPPAPPSIPWIYKAHPSLSYPTPPIKGPSSPGPSH</sequence>
<evidence type="ECO:0000313" key="2">
    <source>
        <dbReference type="EMBL" id="RKP11929.1"/>
    </source>
</evidence>
<organism evidence="2 3">
    <name type="scientific">Piptocephalis cylindrospora</name>
    <dbReference type="NCBI Taxonomy" id="1907219"/>
    <lineage>
        <taxon>Eukaryota</taxon>
        <taxon>Fungi</taxon>
        <taxon>Fungi incertae sedis</taxon>
        <taxon>Zoopagomycota</taxon>
        <taxon>Zoopagomycotina</taxon>
        <taxon>Zoopagomycetes</taxon>
        <taxon>Zoopagales</taxon>
        <taxon>Piptocephalidaceae</taxon>
        <taxon>Piptocephalis</taxon>
    </lineage>
</organism>